<feature type="transmembrane region" description="Helical" evidence="1">
    <location>
        <begin position="86"/>
        <end position="104"/>
    </location>
</feature>
<protein>
    <submittedName>
        <fullName evidence="2">DUF998 domain-containing protein</fullName>
    </submittedName>
</protein>
<evidence type="ECO:0000256" key="1">
    <source>
        <dbReference type="SAM" id="Phobius"/>
    </source>
</evidence>
<feature type="transmembrane region" description="Helical" evidence="1">
    <location>
        <begin position="156"/>
        <end position="175"/>
    </location>
</feature>
<name>A0ABR7SLS1_9ACTN</name>
<dbReference type="Pfam" id="PF06197">
    <property type="entry name" value="DUF998"/>
    <property type="match status" value="1"/>
</dbReference>
<keyword evidence="1" id="KW-0472">Membrane</keyword>
<comment type="caution">
    <text evidence="2">The sequence shown here is derived from an EMBL/GenBank/DDBJ whole genome shotgun (WGS) entry which is preliminary data.</text>
</comment>
<keyword evidence="3" id="KW-1185">Reference proteome</keyword>
<keyword evidence="1" id="KW-0812">Transmembrane</keyword>
<sequence length="214" mass="21932">MIASRRHSHLLAPVVWTAVVLAVTAALWAPSVNDPGLSPLELTVSDFAALDRGGPIETTMGLLGLVSLVLLAAARARGVPVRGLPSVLLAVWGAGLLVAALVPTDPLTTELSGPAYVHRYASVAAFVALPAAALLLSRRLRGVPYAQGTARLLRILAWAALAGAVGMACSAGPGGRELIGLVERLLLGCEVATVGVLGRYVQRRTPSGEMGLAA</sequence>
<feature type="transmembrane region" description="Helical" evidence="1">
    <location>
        <begin position="56"/>
        <end position="74"/>
    </location>
</feature>
<gene>
    <name evidence="2" type="ORF">H9Y04_27480</name>
</gene>
<dbReference type="EMBL" id="JACTVJ010000013">
    <property type="protein sequence ID" value="MBC9716284.1"/>
    <property type="molecule type" value="Genomic_DNA"/>
</dbReference>
<dbReference type="InterPro" id="IPR009339">
    <property type="entry name" value="DUF998"/>
</dbReference>
<dbReference type="RefSeq" id="WP_187816724.1">
    <property type="nucleotide sequence ID" value="NZ_JACTVJ010000013.1"/>
</dbReference>
<reference evidence="2 3" key="1">
    <citation type="submission" date="2020-08" db="EMBL/GenBank/DDBJ databases">
        <title>Genemic of Streptomyces polyaspartic.</title>
        <authorList>
            <person name="Liu W."/>
        </authorList>
    </citation>
    <scope>NUCLEOTIDE SEQUENCE [LARGE SCALE GENOMIC DNA]</scope>
    <source>
        <strain evidence="2 3">TRM66268-LWL</strain>
    </source>
</reference>
<feature type="transmembrane region" description="Helical" evidence="1">
    <location>
        <begin position="116"/>
        <end position="136"/>
    </location>
</feature>
<accession>A0ABR7SLS1</accession>
<proteinExistence type="predicted"/>
<keyword evidence="1" id="KW-1133">Transmembrane helix</keyword>
<dbReference type="Proteomes" id="UP000642284">
    <property type="component" value="Unassembled WGS sequence"/>
</dbReference>
<organism evidence="2 3">
    <name type="scientific">Streptomyces polyasparticus</name>
    <dbReference type="NCBI Taxonomy" id="2767826"/>
    <lineage>
        <taxon>Bacteria</taxon>
        <taxon>Bacillati</taxon>
        <taxon>Actinomycetota</taxon>
        <taxon>Actinomycetes</taxon>
        <taxon>Kitasatosporales</taxon>
        <taxon>Streptomycetaceae</taxon>
        <taxon>Streptomyces</taxon>
    </lineage>
</organism>
<evidence type="ECO:0000313" key="3">
    <source>
        <dbReference type="Proteomes" id="UP000642284"/>
    </source>
</evidence>
<evidence type="ECO:0000313" key="2">
    <source>
        <dbReference type="EMBL" id="MBC9716284.1"/>
    </source>
</evidence>